<gene>
    <name evidence="2" type="ORF">ABOD76_12675</name>
</gene>
<evidence type="ECO:0000259" key="1">
    <source>
        <dbReference type="PROSITE" id="PS50887"/>
    </source>
</evidence>
<dbReference type="InterPro" id="IPR029787">
    <property type="entry name" value="Nucleotide_cyclase"/>
</dbReference>
<keyword evidence="2" id="KW-0548">Nucleotidyltransferase</keyword>
<dbReference type="CDD" id="cd01949">
    <property type="entry name" value="GGDEF"/>
    <property type="match status" value="1"/>
</dbReference>
<dbReference type="EC" id="2.7.7.65" evidence="2"/>
<reference evidence="2" key="1">
    <citation type="submission" date="2024-06" db="EMBL/GenBank/DDBJ databases">
        <title>Draft Genome Sequence of Deinococcus sonorensis Type Strain KR-87, a Biofilm Producing Representative of the Genus Deinococcus.</title>
        <authorList>
            <person name="Boren L.S."/>
            <person name="Grosso R.A."/>
            <person name="Hugenberg-Cox A.N."/>
            <person name="Hill J.T.E."/>
            <person name="Albert C.M."/>
            <person name="Tuohy J.M."/>
        </authorList>
    </citation>
    <scope>NUCLEOTIDE SEQUENCE</scope>
    <source>
        <strain evidence="2">KR-87</strain>
    </source>
</reference>
<accession>A0AAU7U7W8</accession>
<keyword evidence="2" id="KW-0808">Transferase</keyword>
<proteinExistence type="predicted"/>
<sequence>MTSPGLIPPSLTDLRDELQALQQQIDQGRDRSITDVALLHRDAVYLALDTGDPAIAMTHALACLELARVSRDRSLEAKAHVAIALVQADTYDDLGADAHFQQAEMLAREAGDQRGVALVAVNRSHHEMDRDLYADAATRLHGLLHSPFAEGLRLGESAELLHTFHINYTVSASEALIRRQLPEGLRDEVQAELQHSVALLTTLNAQRTLLRSPLRVLDVLDALSRHAVWSGALDQAIQMGHESVQLAANTRSTTLYGHALRNRARAFSRSSRWDEAVADLEQAIAQFELGQQDLLAARAREALANAYARSGRFQEAFETQREVTRRVLALYRDVYQQRALLKQIEQQARDAEVRAAAFAEAAMQDPLTGAPNRAFAMQRLARLREQARQGPPSVVVLLDLDHFKRVNDTYGHAVGDAVLIRVVRALSAEIRDQDCLARFGGEEFVVILHDLGLEAAQEVCHRLRSVLERLVWDDVAAGLQMTASFGLARLDGRRDLKATLRAADEALYAAKAAGRNAVSVSEPWA</sequence>
<dbReference type="SMART" id="SM00267">
    <property type="entry name" value="GGDEF"/>
    <property type="match status" value="1"/>
</dbReference>
<dbReference type="InterPro" id="IPR043128">
    <property type="entry name" value="Rev_trsase/Diguanyl_cyclase"/>
</dbReference>
<dbReference type="GO" id="GO:0052621">
    <property type="term" value="F:diguanylate cyclase activity"/>
    <property type="evidence" value="ECO:0007669"/>
    <property type="project" value="UniProtKB-EC"/>
</dbReference>
<dbReference type="PROSITE" id="PS50887">
    <property type="entry name" value="GGDEF"/>
    <property type="match status" value="1"/>
</dbReference>
<dbReference type="FunFam" id="3.30.70.270:FF:000001">
    <property type="entry name" value="Diguanylate cyclase domain protein"/>
    <property type="match status" value="1"/>
</dbReference>
<protein>
    <submittedName>
        <fullName evidence="2">GGDEF domain-containing protein</fullName>
        <ecNumber evidence="2">2.7.7.65</ecNumber>
    </submittedName>
</protein>
<dbReference type="Pfam" id="PF00990">
    <property type="entry name" value="GGDEF"/>
    <property type="match status" value="1"/>
</dbReference>
<dbReference type="PANTHER" id="PTHR45138:SF9">
    <property type="entry name" value="DIGUANYLATE CYCLASE DGCM-RELATED"/>
    <property type="match status" value="1"/>
</dbReference>
<dbReference type="EMBL" id="CP158299">
    <property type="protein sequence ID" value="XBV84297.1"/>
    <property type="molecule type" value="Genomic_DNA"/>
</dbReference>
<name>A0AAU7U7W8_9DEIO</name>
<dbReference type="SUPFAM" id="SSF55073">
    <property type="entry name" value="Nucleotide cyclase"/>
    <property type="match status" value="1"/>
</dbReference>
<dbReference type="KEGG" id="dsc:ABOD76_12675"/>
<dbReference type="Gene3D" id="3.30.70.270">
    <property type="match status" value="1"/>
</dbReference>
<dbReference type="InterPro" id="IPR050469">
    <property type="entry name" value="Diguanylate_Cyclase"/>
</dbReference>
<dbReference type="RefSeq" id="WP_350242335.1">
    <property type="nucleotide sequence ID" value="NZ_CP158299.1"/>
</dbReference>
<dbReference type="PANTHER" id="PTHR45138">
    <property type="entry name" value="REGULATORY COMPONENTS OF SENSORY TRANSDUCTION SYSTEM"/>
    <property type="match status" value="1"/>
</dbReference>
<dbReference type="InterPro" id="IPR000160">
    <property type="entry name" value="GGDEF_dom"/>
</dbReference>
<dbReference type="SUPFAM" id="SSF48452">
    <property type="entry name" value="TPR-like"/>
    <property type="match status" value="1"/>
</dbReference>
<dbReference type="Gene3D" id="1.25.40.10">
    <property type="entry name" value="Tetratricopeptide repeat domain"/>
    <property type="match status" value="2"/>
</dbReference>
<organism evidence="2">
    <name type="scientific">Deinococcus sonorensis KR-87</name>
    <dbReference type="NCBI Taxonomy" id="694439"/>
    <lineage>
        <taxon>Bacteria</taxon>
        <taxon>Thermotogati</taxon>
        <taxon>Deinococcota</taxon>
        <taxon>Deinococci</taxon>
        <taxon>Deinococcales</taxon>
        <taxon>Deinococcaceae</taxon>
        <taxon>Deinococcus</taxon>
    </lineage>
</organism>
<dbReference type="NCBIfam" id="TIGR00254">
    <property type="entry name" value="GGDEF"/>
    <property type="match status" value="1"/>
</dbReference>
<dbReference type="AlphaFoldDB" id="A0AAU7U7W8"/>
<evidence type="ECO:0000313" key="2">
    <source>
        <dbReference type="EMBL" id="XBV84297.1"/>
    </source>
</evidence>
<dbReference type="Pfam" id="PF13424">
    <property type="entry name" value="TPR_12"/>
    <property type="match status" value="1"/>
</dbReference>
<dbReference type="InterPro" id="IPR011990">
    <property type="entry name" value="TPR-like_helical_dom_sf"/>
</dbReference>
<feature type="domain" description="GGDEF" evidence="1">
    <location>
        <begin position="391"/>
        <end position="523"/>
    </location>
</feature>